<keyword evidence="2" id="KW-0479">Metal-binding</keyword>
<accession>A0A0A8E321</accession>
<dbReference type="CDD" id="cd06231">
    <property type="entry name" value="M14_REP34-like"/>
    <property type="match status" value="1"/>
</dbReference>
<dbReference type="Gene3D" id="3.40.630.10">
    <property type="entry name" value="Zn peptidases"/>
    <property type="match status" value="1"/>
</dbReference>
<evidence type="ECO:0000256" key="4">
    <source>
        <dbReference type="ARBA" id="ARBA00022833"/>
    </source>
</evidence>
<dbReference type="PROSITE" id="PS52035">
    <property type="entry name" value="PEPTIDASE_M14"/>
    <property type="match status" value="1"/>
</dbReference>
<evidence type="ECO:0000313" key="7">
    <source>
        <dbReference type="EMBL" id="AJC48413.1"/>
    </source>
</evidence>
<evidence type="ECO:0000256" key="1">
    <source>
        <dbReference type="ARBA" id="ARBA00001947"/>
    </source>
</evidence>
<dbReference type="OrthoDB" id="5290048at2"/>
<reference evidence="7 8" key="1">
    <citation type="submission" date="2014-12" db="EMBL/GenBank/DDBJ databases">
        <title>Complete genome sequence of Francisella guanzhouensis strain 08HL01032 isolated from air-conditioning system in China.</title>
        <authorList>
            <person name="Svensson D."/>
            <person name="Ohrman C."/>
            <person name="Backman S."/>
            <person name="Karlsson E."/>
            <person name="Nilsson E."/>
            <person name="Bystrom M."/>
            <person name="Larkeryd A."/>
            <person name="Stenberg P."/>
            <person name="Scholtz H.C."/>
            <person name="Forsman M."/>
            <person name="Sjodin A."/>
        </authorList>
    </citation>
    <scope>NUCLEOTIDE SEQUENCE [LARGE SCALE GENOMIC DNA]</scope>
    <source>
        <strain evidence="7 8">08HL01032</strain>
    </source>
</reference>
<dbReference type="Proteomes" id="UP000031104">
    <property type="component" value="Chromosome"/>
</dbReference>
<dbReference type="InterPro" id="IPR055438">
    <property type="entry name" value="AstE_AspA_cat"/>
</dbReference>
<dbReference type="Pfam" id="PF24827">
    <property type="entry name" value="AstE_AspA_cat"/>
    <property type="match status" value="1"/>
</dbReference>
<comment type="cofactor">
    <cofactor evidence="1">
        <name>Zn(2+)</name>
        <dbReference type="ChEBI" id="CHEBI:29105"/>
    </cofactor>
</comment>
<keyword evidence="4" id="KW-0862">Zinc</keyword>
<evidence type="ECO:0000259" key="6">
    <source>
        <dbReference type="PROSITE" id="PS52035"/>
    </source>
</evidence>
<keyword evidence="8" id="KW-1185">Reference proteome</keyword>
<evidence type="ECO:0000256" key="3">
    <source>
        <dbReference type="ARBA" id="ARBA00022801"/>
    </source>
</evidence>
<comment type="caution">
    <text evidence="5">Lacks conserved residue(s) required for the propagation of feature annotation.</text>
</comment>
<name>A0A0A8E321_9GAMM</name>
<dbReference type="GO" id="GO:0008270">
    <property type="term" value="F:zinc ion binding"/>
    <property type="evidence" value="ECO:0007669"/>
    <property type="project" value="InterPro"/>
</dbReference>
<proteinExistence type="inferred from homology"/>
<dbReference type="GO" id="GO:0004181">
    <property type="term" value="F:metallocarboxypeptidase activity"/>
    <property type="evidence" value="ECO:0007669"/>
    <property type="project" value="InterPro"/>
</dbReference>
<organism evidence="7 8">
    <name type="scientific">Allofrancisella guangzhouensis</name>
    <dbReference type="NCBI Taxonomy" id="594679"/>
    <lineage>
        <taxon>Bacteria</taxon>
        <taxon>Pseudomonadati</taxon>
        <taxon>Pseudomonadota</taxon>
        <taxon>Gammaproteobacteria</taxon>
        <taxon>Thiotrichales</taxon>
        <taxon>Francisellaceae</taxon>
        <taxon>Allofrancisella</taxon>
    </lineage>
</organism>
<dbReference type="GO" id="GO:0016788">
    <property type="term" value="F:hydrolase activity, acting on ester bonds"/>
    <property type="evidence" value="ECO:0007669"/>
    <property type="project" value="InterPro"/>
</dbReference>
<evidence type="ECO:0000256" key="5">
    <source>
        <dbReference type="PROSITE-ProRule" id="PRU01379"/>
    </source>
</evidence>
<dbReference type="GO" id="GO:0006508">
    <property type="term" value="P:proteolysis"/>
    <property type="evidence" value="ECO:0007669"/>
    <property type="project" value="InterPro"/>
</dbReference>
<protein>
    <submittedName>
        <fullName evidence="7">Peptidase</fullName>
    </submittedName>
</protein>
<dbReference type="HOGENOM" id="CLU_079078_0_0_6"/>
<feature type="domain" description="Peptidase M14" evidence="6">
    <location>
        <begin position="27"/>
        <end position="302"/>
    </location>
</feature>
<evidence type="ECO:0000313" key="8">
    <source>
        <dbReference type="Proteomes" id="UP000031104"/>
    </source>
</evidence>
<keyword evidence="3" id="KW-0378">Hydrolase</keyword>
<gene>
    <name evidence="7" type="ORF">SD28_01445</name>
</gene>
<comment type="similarity">
    <text evidence="5">Belongs to the peptidase M14 family.</text>
</comment>
<dbReference type="STRING" id="594679.SD28_01445"/>
<dbReference type="SUPFAM" id="SSF53187">
    <property type="entry name" value="Zn-dependent exopeptidases"/>
    <property type="match status" value="1"/>
</dbReference>
<sequence>MENYHIGISGQKWGQVEKQQWLVEQKFKRSYQEEVVTKIKKLAKDFDIEIYGKLEYPSVGKYDLYAIKTKNWDDSNPYVLVTGGVHGYETSGVQGAISFAQTRALEYSKYFNIIILPCISPWGYETINRWNPDAVDPNRSFYLGSASLEATNAMKYIFSFNVNISMHIDLHETTDTDDSEFRPALAARDAIVIDKWGITDGFYLVANQNKLERGFQEYIIAAVTKVTHIAKIDDKGQISGEKAVIDGLTECDSAGSKLCMSFTDAEYTTTTEVYPDSLKTNPDECIQAQVEAVVAALEYLKL</sequence>
<dbReference type="InterPro" id="IPR000834">
    <property type="entry name" value="Peptidase_M14"/>
</dbReference>
<evidence type="ECO:0000256" key="2">
    <source>
        <dbReference type="ARBA" id="ARBA00022723"/>
    </source>
</evidence>
<dbReference type="KEGG" id="fgu:SD28_01445"/>
<dbReference type="AlphaFoldDB" id="A0A0A8E321"/>
<dbReference type="EMBL" id="CP010427">
    <property type="protein sequence ID" value="AJC48413.1"/>
    <property type="molecule type" value="Genomic_DNA"/>
</dbReference>